<keyword evidence="2" id="KW-1185">Reference proteome</keyword>
<organism evidence="1 2">
    <name type="scientific">Eumeta variegata</name>
    <name type="common">Bagworm moth</name>
    <name type="synonym">Eumeta japonica</name>
    <dbReference type="NCBI Taxonomy" id="151549"/>
    <lineage>
        <taxon>Eukaryota</taxon>
        <taxon>Metazoa</taxon>
        <taxon>Ecdysozoa</taxon>
        <taxon>Arthropoda</taxon>
        <taxon>Hexapoda</taxon>
        <taxon>Insecta</taxon>
        <taxon>Pterygota</taxon>
        <taxon>Neoptera</taxon>
        <taxon>Endopterygota</taxon>
        <taxon>Lepidoptera</taxon>
        <taxon>Glossata</taxon>
        <taxon>Ditrysia</taxon>
        <taxon>Tineoidea</taxon>
        <taxon>Psychidae</taxon>
        <taxon>Oiketicinae</taxon>
        <taxon>Eumeta</taxon>
    </lineage>
</organism>
<evidence type="ECO:0000313" key="2">
    <source>
        <dbReference type="Proteomes" id="UP000299102"/>
    </source>
</evidence>
<protein>
    <submittedName>
        <fullName evidence="1">Uncharacterized protein</fullName>
    </submittedName>
</protein>
<name>A0A4C1YK57_EUMVA</name>
<sequence length="84" mass="9710">MRHVAHNKRFSDEQEQQLSEYITRCAEMYFDLSPEKVLHHCLGLTGYVPGAFMGVRVDCQARTGGCGSLRNYHVHSRFVNWHCP</sequence>
<gene>
    <name evidence="1" type="ORF">EVAR_103548_1</name>
</gene>
<comment type="caution">
    <text evidence="1">The sequence shown here is derived from an EMBL/GenBank/DDBJ whole genome shotgun (WGS) entry which is preliminary data.</text>
</comment>
<accession>A0A4C1YK57</accession>
<dbReference type="Proteomes" id="UP000299102">
    <property type="component" value="Unassembled WGS sequence"/>
</dbReference>
<proteinExistence type="predicted"/>
<reference evidence="1 2" key="1">
    <citation type="journal article" date="2019" name="Commun. Biol.">
        <title>The bagworm genome reveals a unique fibroin gene that provides high tensile strength.</title>
        <authorList>
            <person name="Kono N."/>
            <person name="Nakamura H."/>
            <person name="Ohtoshi R."/>
            <person name="Tomita M."/>
            <person name="Numata K."/>
            <person name="Arakawa K."/>
        </authorList>
    </citation>
    <scope>NUCLEOTIDE SEQUENCE [LARGE SCALE GENOMIC DNA]</scope>
</reference>
<dbReference type="EMBL" id="BGZK01001219">
    <property type="protein sequence ID" value="GBP74715.1"/>
    <property type="molecule type" value="Genomic_DNA"/>
</dbReference>
<evidence type="ECO:0000313" key="1">
    <source>
        <dbReference type="EMBL" id="GBP74715.1"/>
    </source>
</evidence>
<dbReference type="AlphaFoldDB" id="A0A4C1YK57"/>